<reference evidence="3 4" key="1">
    <citation type="submission" date="2016-08" db="EMBL/GenBank/DDBJ databases">
        <authorList>
            <person name="Seilhamer J.J."/>
        </authorList>
    </citation>
    <scope>NUCLEOTIDE SEQUENCE [LARGE SCALE GENOMIC DNA]</scope>
    <source>
        <strain evidence="3 4">BRTC-1</strain>
    </source>
</reference>
<feature type="domain" description="Transposase Tn5-like N-terminal" evidence="2">
    <location>
        <begin position="2"/>
        <end position="57"/>
    </location>
</feature>
<evidence type="ECO:0000259" key="1">
    <source>
        <dbReference type="Pfam" id="PF02281"/>
    </source>
</evidence>
<keyword evidence="4" id="KW-1185">Reference proteome</keyword>
<dbReference type="Gene3D" id="1.10.740.10">
    <property type="entry name" value="Transferase Inhibitor Protein From Tn5, Chain"/>
    <property type="match status" value="1"/>
</dbReference>
<dbReference type="Pfam" id="PF02281">
    <property type="entry name" value="Dimer_Tnp_Tn5"/>
    <property type="match status" value="1"/>
</dbReference>
<dbReference type="OrthoDB" id="5647367at2"/>
<gene>
    <name evidence="3" type="ORF">BFG52_08270</name>
</gene>
<dbReference type="EMBL" id="CP016895">
    <property type="protein sequence ID" value="AOA58350.1"/>
    <property type="molecule type" value="Genomic_DNA"/>
</dbReference>
<dbReference type="Pfam" id="PF14706">
    <property type="entry name" value="Tnp_DNA_bind"/>
    <property type="match status" value="1"/>
</dbReference>
<dbReference type="InterPro" id="IPR012337">
    <property type="entry name" value="RNaseH-like_sf"/>
</dbReference>
<dbReference type="InterPro" id="IPR003201">
    <property type="entry name" value="Transposase_Tn5"/>
</dbReference>
<dbReference type="AlphaFoldDB" id="A0A1B2LZH3"/>
<dbReference type="PANTHER" id="PTHR37319">
    <property type="entry name" value="TRANSPOSASE"/>
    <property type="match status" value="1"/>
</dbReference>
<feature type="domain" description="Transposase Tn5 dimerisation" evidence="1">
    <location>
        <begin position="337"/>
        <end position="419"/>
    </location>
</feature>
<dbReference type="InterPro" id="IPR047768">
    <property type="entry name" value="Tn5p-like"/>
</dbReference>
<evidence type="ECO:0000313" key="4">
    <source>
        <dbReference type="Proteomes" id="UP000093391"/>
    </source>
</evidence>
<dbReference type="Gene3D" id="3.90.350.10">
    <property type="entry name" value="Transposase Inhibitor Protein From Tn5, Chain A, domain 1"/>
    <property type="match status" value="1"/>
</dbReference>
<evidence type="ECO:0008006" key="5">
    <source>
        <dbReference type="Google" id="ProtNLM"/>
    </source>
</evidence>
<dbReference type="RefSeq" id="WP_067554610.1">
    <property type="nucleotide sequence ID" value="NZ_CP016895.1"/>
</dbReference>
<dbReference type="KEGG" id="ala:BFG52_08270"/>
<dbReference type="Proteomes" id="UP000093391">
    <property type="component" value="Chromosome"/>
</dbReference>
<dbReference type="SUPFAM" id="SSF53098">
    <property type="entry name" value="Ribonuclease H-like"/>
    <property type="match status" value="1"/>
</dbReference>
<name>A0A1B2LZH3_9GAMM</name>
<evidence type="ECO:0000313" key="3">
    <source>
        <dbReference type="EMBL" id="AOA58350.1"/>
    </source>
</evidence>
<dbReference type="InterPro" id="IPR054836">
    <property type="entry name" value="Tn5_transposase"/>
</dbReference>
<dbReference type="InterPro" id="IPR014737">
    <property type="entry name" value="Transposase_Tn5-like_C"/>
</dbReference>
<evidence type="ECO:0000259" key="2">
    <source>
        <dbReference type="Pfam" id="PF14706"/>
    </source>
</evidence>
<dbReference type="InterPro" id="IPR014735">
    <property type="entry name" value="Transposase_Tn5-like_N"/>
</dbReference>
<dbReference type="NCBIfam" id="NF033590">
    <property type="entry name" value="transpos_IS4_3"/>
    <property type="match status" value="1"/>
</dbReference>
<proteinExistence type="predicted"/>
<sequence length="435" mass="50495">MWAEQEMGNIDLGDRRRTIRLCEFLNKASQNFQASVSQLSKDQHTRKAYYRLIENPKLDKNIVLEEHIKAVQLRAKEHDTVLCIQDTTELDYSTKSSIKGLGRLNYEARQGMYLHPTLMITPEGVPLGITDMWSWARKAKDEPDIKESLRWKEGYERVCELAEDNPETHYVYIADREGDLHDIIELAEQKQCPADYLIRAKHSRLLQDGSKLFDITKAENILGQIEFTVSSGRGKPSRKATQTIYSKRVQLKSGFWVTIIIAKENNPPKGSTAVIWRLLSNRIVNELDEASQLIDWYRQRWQIEILFNILKTGCLIEERQFNSIDKLEKLFLLYLLISYRILLVTMLSRELPDSSCEILFDREEWHVAYKLYYEKKPPTKPPKLKQMVSIIAQLGGHMGRKGDGDPGVKTIWRGLMQVQTSLHMVNILTKINRVC</sequence>
<protein>
    <recommendedName>
        <fullName evidence="5">IS4 family transposase</fullName>
    </recommendedName>
</protein>
<dbReference type="PANTHER" id="PTHR37319:SF1">
    <property type="entry name" value="TRANSPOSASE TN5 DIMERISATION DOMAIN-CONTAINING PROTEIN"/>
    <property type="match status" value="1"/>
</dbReference>
<accession>A0A1B2LZH3</accession>
<organism evidence="3 4">
    <name type="scientific">Acinetobacter larvae</name>
    <dbReference type="NCBI Taxonomy" id="1789224"/>
    <lineage>
        <taxon>Bacteria</taxon>
        <taxon>Pseudomonadati</taxon>
        <taxon>Pseudomonadota</taxon>
        <taxon>Gammaproteobacteria</taxon>
        <taxon>Moraxellales</taxon>
        <taxon>Moraxellaceae</taxon>
        <taxon>Acinetobacter</taxon>
    </lineage>
</organism>
<dbReference type="Gene3D" id="1.10.246.40">
    <property type="entry name" value="Tn5 transposase, domain 1"/>
    <property type="match status" value="1"/>
</dbReference>
<dbReference type="InterPro" id="IPR038215">
    <property type="entry name" value="TN5-like_N_sf"/>
</dbReference>